<name>A0A4Y6Q1P8_PERCE</name>
<dbReference type="Pfam" id="PF00106">
    <property type="entry name" value="adh_short"/>
    <property type="match status" value="1"/>
</dbReference>
<dbReference type="PANTHER" id="PTHR42760">
    <property type="entry name" value="SHORT-CHAIN DEHYDROGENASES/REDUCTASES FAMILY MEMBER"/>
    <property type="match status" value="1"/>
</dbReference>
<dbReference type="AlphaFoldDB" id="A0A4Y6Q1P8"/>
<evidence type="ECO:0000313" key="4">
    <source>
        <dbReference type="EMBL" id="QDG54483.1"/>
    </source>
</evidence>
<dbReference type="InterPro" id="IPR036291">
    <property type="entry name" value="NAD(P)-bd_dom_sf"/>
</dbReference>
<accession>A0A4Y6Q1P8</accession>
<dbReference type="PRINTS" id="PR00080">
    <property type="entry name" value="SDRFAMILY"/>
</dbReference>
<dbReference type="PROSITE" id="PS00061">
    <property type="entry name" value="ADH_SHORT"/>
    <property type="match status" value="1"/>
</dbReference>
<gene>
    <name evidence="4" type="ORF">FIV42_28180</name>
</gene>
<dbReference type="PANTHER" id="PTHR42760:SF133">
    <property type="entry name" value="3-OXOACYL-[ACYL-CARRIER-PROTEIN] REDUCTASE"/>
    <property type="match status" value="1"/>
</dbReference>
<evidence type="ECO:0000256" key="3">
    <source>
        <dbReference type="RuleBase" id="RU000363"/>
    </source>
</evidence>
<accession>A0A5B8YD38</accession>
<evidence type="ECO:0000313" key="5">
    <source>
        <dbReference type="Proteomes" id="UP000315995"/>
    </source>
</evidence>
<dbReference type="CDD" id="cd05233">
    <property type="entry name" value="SDR_c"/>
    <property type="match status" value="1"/>
</dbReference>
<dbReference type="SUPFAM" id="SSF51735">
    <property type="entry name" value="NAD(P)-binding Rossmann-fold domains"/>
    <property type="match status" value="1"/>
</dbReference>
<dbReference type="GO" id="GO:0016616">
    <property type="term" value="F:oxidoreductase activity, acting on the CH-OH group of donors, NAD or NADP as acceptor"/>
    <property type="evidence" value="ECO:0007669"/>
    <property type="project" value="TreeGrafter"/>
</dbReference>
<dbReference type="EMBL" id="CP041186">
    <property type="protein sequence ID" value="QDG54483.1"/>
    <property type="molecule type" value="Genomic_DNA"/>
</dbReference>
<organism evidence="4 5">
    <name type="scientific">Persicimonas caeni</name>
    <dbReference type="NCBI Taxonomy" id="2292766"/>
    <lineage>
        <taxon>Bacteria</taxon>
        <taxon>Deltaproteobacteria</taxon>
        <taxon>Bradymonadales</taxon>
        <taxon>Bradymonadaceae</taxon>
        <taxon>Persicimonas</taxon>
    </lineage>
</organism>
<comment type="similarity">
    <text evidence="1 3">Belongs to the short-chain dehydrogenases/reductases (SDR) family.</text>
</comment>
<evidence type="ECO:0000256" key="2">
    <source>
        <dbReference type="ARBA" id="ARBA00023002"/>
    </source>
</evidence>
<protein>
    <submittedName>
        <fullName evidence="4">SDR family oxidoreductase</fullName>
    </submittedName>
</protein>
<evidence type="ECO:0000256" key="1">
    <source>
        <dbReference type="ARBA" id="ARBA00006484"/>
    </source>
</evidence>
<dbReference type="FunFam" id="3.40.50.720:FF:000084">
    <property type="entry name" value="Short-chain dehydrogenase reductase"/>
    <property type="match status" value="1"/>
</dbReference>
<proteinExistence type="inferred from homology"/>
<dbReference type="GO" id="GO:0006633">
    <property type="term" value="P:fatty acid biosynthetic process"/>
    <property type="evidence" value="ECO:0007669"/>
    <property type="project" value="TreeGrafter"/>
</dbReference>
<dbReference type="RefSeq" id="WP_141200927.1">
    <property type="nucleotide sequence ID" value="NZ_CP041186.1"/>
</dbReference>
<dbReference type="InterPro" id="IPR020904">
    <property type="entry name" value="Sc_DH/Rdtase_CS"/>
</dbReference>
<sequence>MNNLKGRVALVTGGSRGIGRALCLQLAERGVHVYTCGRDEEALRETEEQAPGPGSVVGMVADVTDLESMTELFAKIRDERGHLDILVNNAGVLGPRARIEKVSLQEWRHTLTVNADGVFIASKLAMGLMRKSGGIMLNVSSSVGRKGRGGWGPYAVSKHALEGLTGTLADELEDDGICVVSVNPGGTATRMRKKAYPDEDPATLPTADEVAGTFMTLIERLDVAQTGRQYNSRDLMECFGEEMEAEELPYVGKA</sequence>
<dbReference type="Proteomes" id="UP000315995">
    <property type="component" value="Chromosome"/>
</dbReference>
<reference evidence="4 5" key="1">
    <citation type="submission" date="2019-06" db="EMBL/GenBank/DDBJ databases">
        <title>Persicimonas caeni gen. nov., sp. nov., a predatory bacterium isolated from solar saltern.</title>
        <authorList>
            <person name="Wang S."/>
        </authorList>
    </citation>
    <scope>NUCLEOTIDE SEQUENCE [LARGE SCALE GENOMIC DNA]</scope>
    <source>
        <strain evidence="4 5">YN101</strain>
    </source>
</reference>
<keyword evidence="2" id="KW-0560">Oxidoreductase</keyword>
<dbReference type="InterPro" id="IPR002347">
    <property type="entry name" value="SDR_fam"/>
</dbReference>
<dbReference type="Gene3D" id="3.40.50.720">
    <property type="entry name" value="NAD(P)-binding Rossmann-like Domain"/>
    <property type="match status" value="1"/>
</dbReference>
<dbReference type="OrthoDB" id="9804774at2"/>
<dbReference type="GO" id="GO:0048038">
    <property type="term" value="F:quinone binding"/>
    <property type="evidence" value="ECO:0007669"/>
    <property type="project" value="TreeGrafter"/>
</dbReference>
<dbReference type="PRINTS" id="PR00081">
    <property type="entry name" value="GDHRDH"/>
</dbReference>
<keyword evidence="5" id="KW-1185">Reference proteome</keyword>